<dbReference type="PROSITE" id="PS50911">
    <property type="entry name" value="CHAP"/>
    <property type="match status" value="1"/>
</dbReference>
<protein>
    <submittedName>
        <fullName evidence="2">Bifunctional glutathionylspermidine amidase/glutathionylspermidine synthetase</fullName>
    </submittedName>
</protein>
<dbReference type="Gene3D" id="3.90.1720.10">
    <property type="entry name" value="endopeptidase domain like (from Nostoc punctiforme)"/>
    <property type="match status" value="1"/>
</dbReference>
<accession>W9UVB7</accession>
<dbReference type="GO" id="GO:0016874">
    <property type="term" value="F:ligase activity"/>
    <property type="evidence" value="ECO:0007669"/>
    <property type="project" value="TreeGrafter"/>
</dbReference>
<dbReference type="EMBL" id="AONB01000009">
    <property type="protein sequence ID" value="EXJ11024.1"/>
    <property type="molecule type" value="Genomic_DNA"/>
</dbReference>
<comment type="caution">
    <text evidence="2">The sequence shown here is derived from an EMBL/GenBank/DDBJ whole genome shotgun (WGS) entry which is preliminary data.</text>
</comment>
<dbReference type="Proteomes" id="UP000019464">
    <property type="component" value="Unassembled WGS sequence"/>
</dbReference>
<gene>
    <name evidence="2" type="ORF">D791_02122</name>
</gene>
<keyword evidence="3" id="KW-1185">Reference proteome</keyword>
<name>W9UVB7_9GAMM</name>
<proteinExistence type="predicted"/>
<dbReference type="PANTHER" id="PTHR30094:SF0">
    <property type="entry name" value="BIFUNCTIONAL GLUTATHIONYLSPERMIDINE SYNTHETASE_AMIDASE-RELATED"/>
    <property type="match status" value="1"/>
</dbReference>
<dbReference type="OrthoDB" id="9765517at2"/>
<organism evidence="2 3">
    <name type="scientific">Nitrincola nitratireducens</name>
    <dbReference type="NCBI Taxonomy" id="1229521"/>
    <lineage>
        <taxon>Bacteria</taxon>
        <taxon>Pseudomonadati</taxon>
        <taxon>Pseudomonadota</taxon>
        <taxon>Gammaproteobacteria</taxon>
        <taxon>Oceanospirillales</taxon>
        <taxon>Oceanospirillaceae</taxon>
        <taxon>Nitrincola</taxon>
    </lineage>
</organism>
<dbReference type="InterPro" id="IPR051705">
    <property type="entry name" value="Gsp_Synthetase/Amidase"/>
</dbReference>
<dbReference type="PANTHER" id="PTHR30094">
    <property type="entry name" value="BIFUNCTIONAL GLUTATHIONYLSPERMIDINE SYNTHETASE/AMIDASE-RELATED"/>
    <property type="match status" value="1"/>
</dbReference>
<evidence type="ECO:0000313" key="2">
    <source>
        <dbReference type="EMBL" id="EXJ11024.1"/>
    </source>
</evidence>
<sequence length="200" mass="22196">MHRTIKIAGSLLVVAAVVFGAYQLITRTPIASSISPGTQIDELNGVGIYYNGGVNQSYGRNLTASGYNLGIKYQCIEFVKRYYYERFDHQMPDSYGHAKTFFDQNLPDGALNKQRALLQYRNGGTSMPAPDDIIVYAPSLFNPYGHVAIVAQVNAYAVIIAQQNAGPIYSSREAIPLVRQGSNYRVDNNRVLGWLRLPDQ</sequence>
<dbReference type="InterPro" id="IPR038765">
    <property type="entry name" value="Papain-like_cys_pep_sf"/>
</dbReference>
<dbReference type="SUPFAM" id="SSF54001">
    <property type="entry name" value="Cysteine proteinases"/>
    <property type="match status" value="1"/>
</dbReference>
<evidence type="ECO:0000313" key="3">
    <source>
        <dbReference type="Proteomes" id="UP000019464"/>
    </source>
</evidence>
<feature type="domain" description="Peptidase C51" evidence="1">
    <location>
        <begin position="50"/>
        <end position="196"/>
    </location>
</feature>
<reference evidence="2 3" key="2">
    <citation type="journal article" date="2015" name="Syst. Appl. Microbiol.">
        <title>Nitrincola nitratireducens sp. nov. isolated from a haloalkaline crater lake.</title>
        <authorList>
            <person name="Singh A."/>
            <person name="Vaidya B."/>
            <person name="Tanuku N.R."/>
            <person name="Pinnaka A.K."/>
        </authorList>
    </citation>
    <scope>NUCLEOTIDE SEQUENCE [LARGE SCALE GENOMIC DNA]</scope>
    <source>
        <strain evidence="2 3">AK23</strain>
    </source>
</reference>
<reference evidence="3" key="1">
    <citation type="submission" date="2012-11" db="EMBL/GenBank/DDBJ databases">
        <authorList>
            <person name="Singh A."/>
            <person name="Pinnaka A.K."/>
            <person name="Vaidya B."/>
        </authorList>
    </citation>
    <scope>NUCLEOTIDE SEQUENCE [LARGE SCALE GENOMIC DNA]</scope>
    <source>
        <strain evidence="3">AK23</strain>
    </source>
</reference>
<dbReference type="Pfam" id="PF05257">
    <property type="entry name" value="CHAP"/>
    <property type="match status" value="1"/>
</dbReference>
<dbReference type="InterPro" id="IPR007921">
    <property type="entry name" value="CHAP_dom"/>
</dbReference>
<dbReference type="AlphaFoldDB" id="W9UVB7"/>
<dbReference type="RefSeq" id="WP_036510857.1">
    <property type="nucleotide sequence ID" value="NZ_AONB01000009.1"/>
</dbReference>
<dbReference type="STRING" id="1229521.D791_02122"/>
<evidence type="ECO:0000259" key="1">
    <source>
        <dbReference type="PROSITE" id="PS50911"/>
    </source>
</evidence>